<evidence type="ECO:0000313" key="4">
    <source>
        <dbReference type="Proteomes" id="UP001057375"/>
    </source>
</evidence>
<keyword evidence="1" id="KW-0560">Oxidoreductase</keyword>
<protein>
    <submittedName>
        <fullName evidence="3">2-oxoacid:acceptor oxidoreductase subunit alpha</fullName>
    </submittedName>
</protein>
<name>A0ABQ5KP24_9EUKA</name>
<keyword evidence="4" id="KW-1185">Reference proteome</keyword>
<feature type="domain" description="Pyruvate flavodoxin/ferredoxin oxidoreductase pyrimidine binding" evidence="2">
    <location>
        <begin position="10"/>
        <end position="119"/>
    </location>
</feature>
<gene>
    <name evidence="3" type="ORF">ADUPG1_007643</name>
</gene>
<feature type="non-terminal residue" evidence="3">
    <location>
        <position position="142"/>
    </location>
</feature>
<evidence type="ECO:0000259" key="2">
    <source>
        <dbReference type="Pfam" id="PF01855"/>
    </source>
</evidence>
<dbReference type="Proteomes" id="UP001057375">
    <property type="component" value="Unassembled WGS sequence"/>
</dbReference>
<evidence type="ECO:0000256" key="1">
    <source>
        <dbReference type="ARBA" id="ARBA00023002"/>
    </source>
</evidence>
<proteinExistence type="predicted"/>
<dbReference type="PANTHER" id="PTHR43088:SF1">
    <property type="entry name" value="SUBUNIT OF PYRUVATE:FLAVODOXIN OXIDOREDUCTASE"/>
    <property type="match status" value="1"/>
</dbReference>
<sequence>MQAMWGTHGDHPVIAVSPMSVTETFTETVRAFNLAEKYRTPVIILTDEVVGHMREKLEIPAPGELEVYDRIRPEAGDKDYLAYRVEEGDIVPKMAAFGSGHRYHITGLFHDETGFPSNSTSNAEFMLNRMMSKVSDNLDDIL</sequence>
<organism evidence="3 4">
    <name type="scientific">Aduncisulcus paluster</name>
    <dbReference type="NCBI Taxonomy" id="2918883"/>
    <lineage>
        <taxon>Eukaryota</taxon>
        <taxon>Metamonada</taxon>
        <taxon>Carpediemonas-like organisms</taxon>
        <taxon>Aduncisulcus</taxon>
    </lineage>
</organism>
<dbReference type="Pfam" id="PF01855">
    <property type="entry name" value="POR_N"/>
    <property type="match status" value="1"/>
</dbReference>
<evidence type="ECO:0000313" key="3">
    <source>
        <dbReference type="EMBL" id="GKT34257.1"/>
    </source>
</evidence>
<dbReference type="InterPro" id="IPR002880">
    <property type="entry name" value="Pyrv_Fd/Flavodoxin_OxRdtase_N"/>
</dbReference>
<dbReference type="PANTHER" id="PTHR43088">
    <property type="entry name" value="SUBUNIT OF PYRUVATE:FLAVODOXIN OXIDOREDUCTASE-RELATED"/>
    <property type="match status" value="1"/>
</dbReference>
<dbReference type="InterPro" id="IPR052368">
    <property type="entry name" value="2-oxoacid_oxidoreductase"/>
</dbReference>
<comment type="caution">
    <text evidence="3">The sequence shown here is derived from an EMBL/GenBank/DDBJ whole genome shotgun (WGS) entry which is preliminary data.</text>
</comment>
<dbReference type="SUPFAM" id="SSF52518">
    <property type="entry name" value="Thiamin diphosphate-binding fold (THDP-binding)"/>
    <property type="match status" value="1"/>
</dbReference>
<reference evidence="3" key="1">
    <citation type="submission" date="2022-03" db="EMBL/GenBank/DDBJ databases">
        <title>Draft genome sequence of Aduncisulcus paluster, a free-living microaerophilic Fornicata.</title>
        <authorList>
            <person name="Yuyama I."/>
            <person name="Kume K."/>
            <person name="Tamura T."/>
            <person name="Inagaki Y."/>
            <person name="Hashimoto T."/>
        </authorList>
    </citation>
    <scope>NUCLEOTIDE SEQUENCE</scope>
    <source>
        <strain evidence="3">NY0171</strain>
    </source>
</reference>
<dbReference type="EMBL" id="BQXS01010770">
    <property type="protein sequence ID" value="GKT34257.1"/>
    <property type="molecule type" value="Genomic_DNA"/>
</dbReference>
<accession>A0ABQ5KP24</accession>
<dbReference type="Gene3D" id="3.40.50.970">
    <property type="match status" value="1"/>
</dbReference>
<dbReference type="InterPro" id="IPR029061">
    <property type="entry name" value="THDP-binding"/>
</dbReference>